<gene>
    <name evidence="2" type="ORF">TBIB3V08_LOCUS11667</name>
</gene>
<dbReference type="AlphaFoldDB" id="A0A7R9F9J4"/>
<evidence type="ECO:0000313" key="2">
    <source>
        <dbReference type="EMBL" id="CAD7449392.1"/>
    </source>
</evidence>
<feature type="region of interest" description="Disordered" evidence="1">
    <location>
        <begin position="43"/>
        <end position="65"/>
    </location>
</feature>
<sequence length="96" mass="11322">MQVSTVDLIELDPTKVFLLYSRDCPEFMKVMSSLNQFLEKYNIKPKDQNQDPTKDCPGQTKEERPDSYRFTAIKSERLHISVKPKKIRILDQPIDY</sequence>
<name>A0A7R9F9J4_9NEOP</name>
<reference evidence="2" key="1">
    <citation type="submission" date="2020-11" db="EMBL/GenBank/DDBJ databases">
        <authorList>
            <person name="Tran Van P."/>
        </authorList>
    </citation>
    <scope>NUCLEOTIDE SEQUENCE</scope>
</reference>
<accession>A0A7R9F9J4</accession>
<evidence type="ECO:0000256" key="1">
    <source>
        <dbReference type="SAM" id="MobiDB-lite"/>
    </source>
</evidence>
<proteinExistence type="predicted"/>
<dbReference type="EMBL" id="OD571608">
    <property type="protein sequence ID" value="CAD7449392.1"/>
    <property type="molecule type" value="Genomic_DNA"/>
</dbReference>
<protein>
    <submittedName>
        <fullName evidence="2">Uncharacterized protein</fullName>
    </submittedName>
</protein>
<organism evidence="2">
    <name type="scientific">Timema bartmani</name>
    <dbReference type="NCBI Taxonomy" id="61472"/>
    <lineage>
        <taxon>Eukaryota</taxon>
        <taxon>Metazoa</taxon>
        <taxon>Ecdysozoa</taxon>
        <taxon>Arthropoda</taxon>
        <taxon>Hexapoda</taxon>
        <taxon>Insecta</taxon>
        <taxon>Pterygota</taxon>
        <taxon>Neoptera</taxon>
        <taxon>Polyneoptera</taxon>
        <taxon>Phasmatodea</taxon>
        <taxon>Timematodea</taxon>
        <taxon>Timematoidea</taxon>
        <taxon>Timematidae</taxon>
        <taxon>Timema</taxon>
    </lineage>
</organism>